<keyword evidence="5" id="KW-1185">Reference proteome</keyword>
<gene>
    <name evidence="4" type="ORF">DUE52_20645</name>
</gene>
<organism evidence="4 5">
    <name type="scientific">Larkinella punicea</name>
    <dbReference type="NCBI Taxonomy" id="2315727"/>
    <lineage>
        <taxon>Bacteria</taxon>
        <taxon>Pseudomonadati</taxon>
        <taxon>Bacteroidota</taxon>
        <taxon>Cytophagia</taxon>
        <taxon>Cytophagales</taxon>
        <taxon>Spirosomataceae</taxon>
        <taxon>Larkinella</taxon>
    </lineage>
</organism>
<dbReference type="Pfam" id="PF22769">
    <property type="entry name" value="DCD"/>
    <property type="match status" value="1"/>
</dbReference>
<dbReference type="SUPFAM" id="SSF51283">
    <property type="entry name" value="dUTPase-like"/>
    <property type="match status" value="1"/>
</dbReference>
<dbReference type="AlphaFoldDB" id="A0A368JIN2"/>
<keyword evidence="3" id="KW-1133">Transmembrane helix</keyword>
<evidence type="ECO:0000256" key="3">
    <source>
        <dbReference type="SAM" id="Phobius"/>
    </source>
</evidence>
<dbReference type="GO" id="GO:0006229">
    <property type="term" value="P:dUTP biosynthetic process"/>
    <property type="evidence" value="ECO:0007669"/>
    <property type="project" value="InterPro"/>
</dbReference>
<dbReference type="InterPro" id="IPR036157">
    <property type="entry name" value="dUTPase-like_sf"/>
</dbReference>
<proteinExistence type="predicted"/>
<dbReference type="GO" id="GO:0008829">
    <property type="term" value="F:dCTP deaminase activity"/>
    <property type="evidence" value="ECO:0007669"/>
    <property type="project" value="InterPro"/>
</dbReference>
<sequence length="288" mass="32465">MSFIGTKSLFQLLQASDVIFPFDENNIKNGAYELSLGGQVFQTDTKPRSIKSLSIGQEIYIAPGQFALLLTEEKVKIPETKIAFISIKAGIKFKGLVNVSGFHVDPGFEGNLLFSVYNAGPSTIVLKRGQKCFPIWFAELNEKQDYSGTHEKQFSIPVEPVEALSQGDLASPSFLLKKIDDGYKILDTKINNIDDIQKGKIELIEKEQKAIDYLAKTALGLMVIIFVKFIFDWVVFNYGLNKGIEIKQKEVIVDSMINLKLVEKKKLLIEIDSLQKIRNVIQIKNDRR</sequence>
<dbReference type="InterPro" id="IPR033704">
    <property type="entry name" value="dUTPase_trimeric"/>
</dbReference>
<dbReference type="Proteomes" id="UP000253383">
    <property type="component" value="Unassembled WGS sequence"/>
</dbReference>
<reference evidence="4 5" key="1">
    <citation type="submission" date="2018-07" db="EMBL/GenBank/DDBJ databases">
        <title>Genome analysis of Larkinella rosea.</title>
        <authorList>
            <person name="Zhou Z."/>
            <person name="Wang G."/>
        </authorList>
    </citation>
    <scope>NUCLEOTIDE SEQUENCE [LARGE SCALE GENOMIC DNA]</scope>
    <source>
        <strain evidence="5">zzj9</strain>
    </source>
</reference>
<feature type="transmembrane region" description="Helical" evidence="3">
    <location>
        <begin position="218"/>
        <end position="240"/>
    </location>
</feature>
<evidence type="ECO:0000256" key="2">
    <source>
        <dbReference type="ARBA" id="ARBA00023080"/>
    </source>
</evidence>
<dbReference type="Gene3D" id="2.70.40.10">
    <property type="match status" value="1"/>
</dbReference>
<dbReference type="OrthoDB" id="798159at2"/>
<dbReference type="InterPro" id="IPR011962">
    <property type="entry name" value="dCTP_deaminase"/>
</dbReference>
<evidence type="ECO:0000313" key="5">
    <source>
        <dbReference type="Proteomes" id="UP000253383"/>
    </source>
</evidence>
<keyword evidence="3" id="KW-0812">Transmembrane</keyword>
<keyword evidence="3" id="KW-0472">Membrane</keyword>
<comment type="caution">
    <text evidence="4">The sequence shown here is derived from an EMBL/GenBank/DDBJ whole genome shotgun (WGS) entry which is preliminary data.</text>
</comment>
<name>A0A368JIN2_9BACT</name>
<protein>
    <submittedName>
        <fullName evidence="4">Uncharacterized protein</fullName>
    </submittedName>
</protein>
<dbReference type="EMBL" id="QOWE01000018">
    <property type="protein sequence ID" value="RCR67520.1"/>
    <property type="molecule type" value="Genomic_DNA"/>
</dbReference>
<keyword evidence="2" id="KW-0546">Nucleotide metabolism</keyword>
<dbReference type="CDD" id="cd07557">
    <property type="entry name" value="trimeric_dUTPase"/>
    <property type="match status" value="1"/>
</dbReference>
<keyword evidence="1" id="KW-0378">Hydrolase</keyword>
<evidence type="ECO:0000256" key="1">
    <source>
        <dbReference type="ARBA" id="ARBA00022801"/>
    </source>
</evidence>
<accession>A0A368JIN2</accession>
<dbReference type="RefSeq" id="WP_114407952.1">
    <property type="nucleotide sequence ID" value="NZ_QOWE01000018.1"/>
</dbReference>
<evidence type="ECO:0000313" key="4">
    <source>
        <dbReference type="EMBL" id="RCR67520.1"/>
    </source>
</evidence>